<dbReference type="Proteomes" id="UP000826616">
    <property type="component" value="Plasmid pAT1"/>
</dbReference>
<dbReference type="RefSeq" id="WP_220561169.1">
    <property type="nucleotide sequence ID" value="NZ_CP080765.1"/>
</dbReference>
<evidence type="ECO:0000313" key="1">
    <source>
        <dbReference type="EMBL" id="QYY44745.1"/>
    </source>
</evidence>
<evidence type="ECO:0000313" key="2">
    <source>
        <dbReference type="Proteomes" id="UP000826616"/>
    </source>
</evidence>
<dbReference type="GeneID" id="97143482"/>
<evidence type="ECO:0008006" key="3">
    <source>
        <dbReference type="Google" id="ProtNLM"/>
    </source>
</evidence>
<name>A0ABX8YGT3_ANETH</name>
<dbReference type="Pfam" id="PF19474">
    <property type="entry name" value="DUF6011"/>
    <property type="match status" value="1"/>
</dbReference>
<keyword evidence="2" id="KW-1185">Reference proteome</keyword>
<organism evidence="1 2">
    <name type="scientific">Aneurinibacillus thermoaerophilus</name>
    <dbReference type="NCBI Taxonomy" id="143495"/>
    <lineage>
        <taxon>Bacteria</taxon>
        <taxon>Bacillati</taxon>
        <taxon>Bacillota</taxon>
        <taxon>Bacilli</taxon>
        <taxon>Bacillales</taxon>
        <taxon>Paenibacillaceae</taxon>
        <taxon>Aneurinibacillus group</taxon>
        <taxon>Aneurinibacillus</taxon>
    </lineage>
</organism>
<protein>
    <recommendedName>
        <fullName evidence="3">Cysteine-rich VLP</fullName>
    </recommendedName>
</protein>
<reference evidence="1 2" key="1">
    <citation type="submission" date="2021-08" db="EMBL/GenBank/DDBJ databases">
        <title>Complete genome sequence of the strain Aneurinibacillus thermoaerophilus CCM 8960.</title>
        <authorList>
            <person name="Musilova J."/>
            <person name="Kourilova X."/>
            <person name="Pernicova I."/>
            <person name="Bezdicek M."/>
            <person name="Lengerova M."/>
            <person name="Obruca S."/>
            <person name="Sedlar K."/>
        </authorList>
    </citation>
    <scope>NUCLEOTIDE SEQUENCE [LARGE SCALE GENOMIC DNA]</scope>
    <source>
        <strain evidence="1 2">CCM 8960</strain>
        <plasmid evidence="1 2">pAT1</plasmid>
    </source>
</reference>
<gene>
    <name evidence="1" type="ORF">K3F53_19060</name>
</gene>
<keyword evidence="1" id="KW-0614">Plasmid</keyword>
<dbReference type="InterPro" id="IPR046053">
    <property type="entry name" value="DUF6011"/>
</dbReference>
<proteinExistence type="predicted"/>
<sequence>MKAKQIVMDLGDLPIERPRNKKELVCGGCIHFPFTGKQVQLCKKVGWRVAATDGACIHYKRRPKKRTSSPAKQTILPREMWKECQECGRWLKTKESIERGIGHGCQRKREKEKKS</sequence>
<geneLocation type="plasmid" evidence="1 2">
    <name>pAT1</name>
</geneLocation>
<accession>A0ABX8YGT3</accession>
<dbReference type="EMBL" id="CP080765">
    <property type="protein sequence ID" value="QYY44745.1"/>
    <property type="molecule type" value="Genomic_DNA"/>
</dbReference>